<dbReference type="EMBL" id="JACTNZ010000004">
    <property type="protein sequence ID" value="KAG5555092.1"/>
    <property type="molecule type" value="Genomic_DNA"/>
</dbReference>
<feature type="transmembrane region" description="Helical" evidence="1">
    <location>
        <begin position="26"/>
        <end position="48"/>
    </location>
</feature>
<evidence type="ECO:0000313" key="3">
    <source>
        <dbReference type="Proteomes" id="UP000823749"/>
    </source>
</evidence>
<protein>
    <submittedName>
        <fullName evidence="2">Uncharacterized protein</fullName>
    </submittedName>
</protein>
<name>A0AAV6KRK2_9ERIC</name>
<dbReference type="GO" id="GO:0005739">
    <property type="term" value="C:mitochondrion"/>
    <property type="evidence" value="ECO:0007669"/>
    <property type="project" value="GOC"/>
</dbReference>
<dbReference type="InterPro" id="IPR040153">
    <property type="entry name" value="Rcf2"/>
</dbReference>
<dbReference type="PANTHER" id="PTHR28018">
    <property type="entry name" value="RESPIRATORY SUPERCOMPLEX FACTOR 2, MITOCHONDRIAL"/>
    <property type="match status" value="1"/>
</dbReference>
<keyword evidence="1" id="KW-0812">Transmembrane</keyword>
<gene>
    <name evidence="2" type="ORF">RHGRI_012578</name>
</gene>
<dbReference type="GO" id="GO:0033617">
    <property type="term" value="P:mitochondrial respiratory chain complex IV assembly"/>
    <property type="evidence" value="ECO:0007669"/>
    <property type="project" value="TreeGrafter"/>
</dbReference>
<accession>A0AAV6KRK2</accession>
<keyword evidence="3" id="KW-1185">Reference proteome</keyword>
<evidence type="ECO:0000256" key="1">
    <source>
        <dbReference type="SAM" id="Phobius"/>
    </source>
</evidence>
<keyword evidence="1" id="KW-0472">Membrane</keyword>
<dbReference type="PANTHER" id="PTHR28018:SF2">
    <property type="entry name" value="F18C1.18 PROTEIN-RELATED"/>
    <property type="match status" value="1"/>
</dbReference>
<keyword evidence="1" id="KW-1133">Transmembrane helix</keyword>
<proteinExistence type="predicted"/>
<sequence length="80" mass="9374">MGEDKNKNKNSFDSFKEWFEDHKLRAVGNILSPTLLINIFFYVLVYLIHKRCLWLSGMAASIAYNWSKPEKTSVKIIHAR</sequence>
<organism evidence="2 3">
    <name type="scientific">Rhododendron griersonianum</name>
    <dbReference type="NCBI Taxonomy" id="479676"/>
    <lineage>
        <taxon>Eukaryota</taxon>
        <taxon>Viridiplantae</taxon>
        <taxon>Streptophyta</taxon>
        <taxon>Embryophyta</taxon>
        <taxon>Tracheophyta</taxon>
        <taxon>Spermatophyta</taxon>
        <taxon>Magnoliopsida</taxon>
        <taxon>eudicotyledons</taxon>
        <taxon>Gunneridae</taxon>
        <taxon>Pentapetalae</taxon>
        <taxon>asterids</taxon>
        <taxon>Ericales</taxon>
        <taxon>Ericaceae</taxon>
        <taxon>Ericoideae</taxon>
        <taxon>Rhodoreae</taxon>
        <taxon>Rhododendron</taxon>
    </lineage>
</organism>
<dbReference type="Proteomes" id="UP000823749">
    <property type="component" value="Chromosome 4"/>
</dbReference>
<reference evidence="2" key="1">
    <citation type="submission" date="2020-08" db="EMBL/GenBank/DDBJ databases">
        <title>Plant Genome Project.</title>
        <authorList>
            <person name="Zhang R.-G."/>
        </authorList>
    </citation>
    <scope>NUCLEOTIDE SEQUENCE</scope>
    <source>
        <strain evidence="2">WSP0</strain>
        <tissue evidence="2">Leaf</tissue>
    </source>
</reference>
<dbReference type="AlphaFoldDB" id="A0AAV6KRK2"/>
<evidence type="ECO:0000313" key="2">
    <source>
        <dbReference type="EMBL" id="KAG5555092.1"/>
    </source>
</evidence>
<comment type="caution">
    <text evidence="2">The sequence shown here is derived from an EMBL/GenBank/DDBJ whole genome shotgun (WGS) entry which is preliminary data.</text>
</comment>